<keyword evidence="1 3" id="KW-0853">WD repeat</keyword>
<dbReference type="InterPro" id="IPR039328">
    <property type="entry name" value="WDR89"/>
</dbReference>
<keyword evidence="2" id="KW-0677">Repeat</keyword>
<feature type="region of interest" description="Disordered" evidence="4">
    <location>
        <begin position="359"/>
        <end position="397"/>
    </location>
</feature>
<dbReference type="PROSITE" id="PS50294">
    <property type="entry name" value="WD_REPEATS_REGION"/>
    <property type="match status" value="1"/>
</dbReference>
<protein>
    <submittedName>
        <fullName evidence="5">Uncharacterized protein</fullName>
    </submittedName>
</protein>
<dbReference type="OrthoDB" id="25131at2759"/>
<dbReference type="RefSeq" id="XP_003671082.2">
    <property type="nucleotide sequence ID" value="XM_003671034.2"/>
</dbReference>
<dbReference type="PROSITE" id="PS50082">
    <property type="entry name" value="WD_REPEATS_2"/>
    <property type="match status" value="1"/>
</dbReference>
<dbReference type="Gene3D" id="2.130.10.10">
    <property type="entry name" value="YVTN repeat-like/Quinoprotein amine dehydrogenase"/>
    <property type="match status" value="2"/>
</dbReference>
<dbReference type="Proteomes" id="UP000000689">
    <property type="component" value="Chromosome 7"/>
</dbReference>
<dbReference type="InterPro" id="IPR001680">
    <property type="entry name" value="WD40_rpt"/>
</dbReference>
<dbReference type="GO" id="GO:0005829">
    <property type="term" value="C:cytosol"/>
    <property type="evidence" value="ECO:0007669"/>
    <property type="project" value="EnsemblFungi"/>
</dbReference>
<keyword evidence="6" id="KW-1185">Reference proteome</keyword>
<proteinExistence type="predicted"/>
<dbReference type="KEGG" id="ndi:NDAI_0G00630"/>
<dbReference type="GeneID" id="11497235"/>
<dbReference type="eggNOG" id="KOG1188">
    <property type="taxonomic scope" value="Eukaryota"/>
</dbReference>
<dbReference type="SUPFAM" id="SSF50978">
    <property type="entry name" value="WD40 repeat-like"/>
    <property type="match status" value="1"/>
</dbReference>
<name>G0WDH8_NAUDC</name>
<feature type="repeat" description="WD" evidence="3">
    <location>
        <begin position="148"/>
        <end position="190"/>
    </location>
</feature>
<feature type="compositionally biased region" description="Basic and acidic residues" evidence="4">
    <location>
        <begin position="359"/>
        <end position="371"/>
    </location>
</feature>
<evidence type="ECO:0000256" key="3">
    <source>
        <dbReference type="PROSITE-ProRule" id="PRU00221"/>
    </source>
</evidence>
<dbReference type="SMART" id="SM00320">
    <property type="entry name" value="WD40"/>
    <property type="match status" value="3"/>
</dbReference>
<dbReference type="PANTHER" id="PTHR22889:SF0">
    <property type="entry name" value="WD REPEAT-CONTAINING PROTEIN 89"/>
    <property type="match status" value="1"/>
</dbReference>
<dbReference type="InterPro" id="IPR036322">
    <property type="entry name" value="WD40_repeat_dom_sf"/>
</dbReference>
<evidence type="ECO:0000256" key="4">
    <source>
        <dbReference type="SAM" id="MobiDB-lite"/>
    </source>
</evidence>
<evidence type="ECO:0000313" key="6">
    <source>
        <dbReference type="Proteomes" id="UP000000689"/>
    </source>
</evidence>
<reference evidence="5 6" key="1">
    <citation type="journal article" date="2011" name="Proc. Natl. Acad. Sci. U.S.A.">
        <title>Evolutionary erosion of yeast sex chromosomes by mating-type switching accidents.</title>
        <authorList>
            <person name="Gordon J.L."/>
            <person name="Armisen D."/>
            <person name="Proux-Wera E."/>
            <person name="Oheigeartaigh S.S."/>
            <person name="Byrne K.P."/>
            <person name="Wolfe K.H."/>
        </authorList>
    </citation>
    <scope>NUCLEOTIDE SEQUENCE [LARGE SCALE GENOMIC DNA]</scope>
    <source>
        <strain evidence="6">ATCC 10597 / BCRC 20456 / CBS 421 / NBRC 0211 / NRRL Y-12639</strain>
    </source>
</reference>
<dbReference type="Pfam" id="PF00400">
    <property type="entry name" value="WD40"/>
    <property type="match status" value="2"/>
</dbReference>
<evidence type="ECO:0000256" key="2">
    <source>
        <dbReference type="ARBA" id="ARBA00022737"/>
    </source>
</evidence>
<dbReference type="GO" id="GO:0005634">
    <property type="term" value="C:nucleus"/>
    <property type="evidence" value="ECO:0007669"/>
    <property type="project" value="EnsemblFungi"/>
</dbReference>
<evidence type="ECO:0000256" key="1">
    <source>
        <dbReference type="ARBA" id="ARBA00022574"/>
    </source>
</evidence>
<gene>
    <name evidence="5" type="primary">NDAI0G00630</name>
    <name evidence="5" type="ordered locus">NDAI_0G00630</name>
</gene>
<organism evidence="5 6">
    <name type="scientific">Naumovozyma dairenensis (strain ATCC 10597 / BCRC 20456 / CBS 421 / NBRC 0211 / NRRL Y-12639)</name>
    <name type="common">Saccharomyces dairenensis</name>
    <dbReference type="NCBI Taxonomy" id="1071378"/>
    <lineage>
        <taxon>Eukaryota</taxon>
        <taxon>Fungi</taxon>
        <taxon>Dikarya</taxon>
        <taxon>Ascomycota</taxon>
        <taxon>Saccharomycotina</taxon>
        <taxon>Saccharomycetes</taxon>
        <taxon>Saccharomycetales</taxon>
        <taxon>Saccharomycetaceae</taxon>
        <taxon>Naumovozyma</taxon>
    </lineage>
</organism>
<accession>G0WDH8</accession>
<dbReference type="HOGENOM" id="CLU_037323_3_1_1"/>
<dbReference type="STRING" id="1071378.G0WDH8"/>
<dbReference type="OMA" id="SIHSCGW"/>
<dbReference type="PANTHER" id="PTHR22889">
    <property type="entry name" value="WD REPEAT-CONTAINING PROTEIN 89"/>
    <property type="match status" value="1"/>
</dbReference>
<evidence type="ECO:0000313" key="5">
    <source>
        <dbReference type="EMBL" id="CCD25839.2"/>
    </source>
</evidence>
<dbReference type="EMBL" id="HE580273">
    <property type="protein sequence ID" value="CCD25839.2"/>
    <property type="molecule type" value="Genomic_DNA"/>
</dbReference>
<dbReference type="InterPro" id="IPR015943">
    <property type="entry name" value="WD40/YVTN_repeat-like_dom_sf"/>
</dbReference>
<dbReference type="AlphaFoldDB" id="G0WDH8"/>
<feature type="compositionally biased region" description="Basic residues" evidence="4">
    <location>
        <begin position="372"/>
        <end position="397"/>
    </location>
</feature>
<sequence>MSISPYSLLNSHSFGSNNWCFKFQPLDKANGLLLSLSNGEIHCLDFGTCQSKQSIRVSNLSINDLKILNSDFHCGSLFSTATAESVKIFDINSNNGPIATLHNDKNVPFLSLDSRHGLLAMGTELQGVDAQINIYDIRKWDTPLRSLIDSHHDDVTALKFHPSDPTVLLSGSTDGYTNVYDLTQQDEDDALHQVMNYASIHSCGWLSPNRIFTLSHMETFAIHELNDKSEELKEPQPLDFGDVREKWGCDYVIDVYPGYIAAGKSQEGNGQLKLIPTNGENISVKDSVVIPSAHGDEVIRDVFIPPSHSELVYSCGEDGFVNLWKNNNGALNVPEQFWDYSKRTMHVLDGDFSLESGNEVEKSKLGVEKREKSKKSKSKKSKKKEKKHSKSQRFKPY</sequence>